<dbReference type="Gene3D" id="1.10.260.40">
    <property type="entry name" value="lambda repressor-like DNA-binding domains"/>
    <property type="match status" value="1"/>
</dbReference>
<dbReference type="CDD" id="cd06307">
    <property type="entry name" value="PBP1_sugar_binding"/>
    <property type="match status" value="1"/>
</dbReference>
<evidence type="ECO:0000256" key="2">
    <source>
        <dbReference type="ARBA" id="ARBA00023125"/>
    </source>
</evidence>
<accession>A0A5R9J7U8</accession>
<dbReference type="SUPFAM" id="SSF47413">
    <property type="entry name" value="lambda repressor-like DNA-binding domains"/>
    <property type="match status" value="1"/>
</dbReference>
<dbReference type="EMBL" id="VCDI01000001">
    <property type="protein sequence ID" value="TLU73694.1"/>
    <property type="molecule type" value="Genomic_DNA"/>
</dbReference>
<evidence type="ECO:0000313" key="6">
    <source>
        <dbReference type="Proteomes" id="UP000305654"/>
    </source>
</evidence>
<dbReference type="AlphaFoldDB" id="A0A5R9J7U8"/>
<dbReference type="Pfam" id="PF00356">
    <property type="entry name" value="LacI"/>
    <property type="match status" value="1"/>
</dbReference>
<dbReference type="InterPro" id="IPR025997">
    <property type="entry name" value="SBP_2_dom"/>
</dbReference>
<dbReference type="PROSITE" id="PS00356">
    <property type="entry name" value="HTH_LACI_1"/>
    <property type="match status" value="1"/>
</dbReference>
<dbReference type="Gene3D" id="3.40.50.2300">
    <property type="match status" value="2"/>
</dbReference>
<dbReference type="SMART" id="SM00354">
    <property type="entry name" value="HTH_LACI"/>
    <property type="match status" value="1"/>
</dbReference>
<reference evidence="5 6" key="1">
    <citation type="submission" date="2019-05" db="EMBL/GenBank/DDBJ databases">
        <authorList>
            <person name="Pankratov T."/>
            <person name="Grouzdev D."/>
        </authorList>
    </citation>
    <scope>NUCLEOTIDE SEQUENCE [LARGE SCALE GENOMIC DNA]</scope>
    <source>
        <strain evidence="5 6">KEBCLARHB70R</strain>
    </source>
</reference>
<dbReference type="SUPFAM" id="SSF53822">
    <property type="entry name" value="Periplasmic binding protein-like I"/>
    <property type="match status" value="1"/>
</dbReference>
<evidence type="ECO:0000256" key="1">
    <source>
        <dbReference type="ARBA" id="ARBA00023015"/>
    </source>
</evidence>
<keyword evidence="3" id="KW-0804">Transcription</keyword>
<protein>
    <submittedName>
        <fullName evidence="5">LacI family transcriptional regulator</fullName>
    </submittedName>
</protein>
<feature type="domain" description="HTH lacI-type" evidence="4">
    <location>
        <begin position="8"/>
        <end position="62"/>
    </location>
</feature>
<organism evidence="5 6">
    <name type="scientific">Lichenicoccus roseus</name>
    <dbReference type="NCBI Taxonomy" id="2683649"/>
    <lineage>
        <taxon>Bacteria</taxon>
        <taxon>Pseudomonadati</taxon>
        <taxon>Pseudomonadota</taxon>
        <taxon>Alphaproteobacteria</taxon>
        <taxon>Acetobacterales</taxon>
        <taxon>Acetobacteraceae</taxon>
        <taxon>Lichenicoccus</taxon>
    </lineage>
</organism>
<proteinExistence type="predicted"/>
<dbReference type="CDD" id="cd01392">
    <property type="entry name" value="HTH_LacI"/>
    <property type="match status" value="1"/>
</dbReference>
<dbReference type="InterPro" id="IPR028082">
    <property type="entry name" value="Peripla_BP_I"/>
</dbReference>
<gene>
    <name evidence="5" type="ORF">FE263_00170</name>
</gene>
<sequence>MLSAMKRITVHDVAAQAGVSLATVDRVLNGRRGVSEAMSQRVHSTIDRLGFTRDHYAASLATSRRHRFVFVLPQPDGNSFMHALHDGVLAQRPVFMARRIQLTVQAYPAFQAAALARLLDRIDRQQTDGVAVVAVDAPRVRAALEALHARGVAVITLVSDVATRGAASGRLHCIAIDNVAAGRVAGSLIGRFNARRRGRVAAIAGKLTLRDHSERLLGFSQVIGQEHAQLELLPPLEGLDDGQATGAIVRRLLDAHPDLVGLYSIGAGNRGIIEALEQSGRQHDIVVVGHELTPHTRAALLRGAFDAVLHQSVEGEIATAVEALRAVADGDTGHVPEPIRIDIFMRDNV</sequence>
<dbReference type="PANTHER" id="PTHR30146">
    <property type="entry name" value="LACI-RELATED TRANSCRIPTIONAL REPRESSOR"/>
    <property type="match status" value="1"/>
</dbReference>
<keyword evidence="6" id="KW-1185">Reference proteome</keyword>
<dbReference type="Pfam" id="PF13407">
    <property type="entry name" value="Peripla_BP_4"/>
    <property type="match status" value="1"/>
</dbReference>
<dbReference type="GO" id="GO:0003700">
    <property type="term" value="F:DNA-binding transcription factor activity"/>
    <property type="evidence" value="ECO:0007669"/>
    <property type="project" value="TreeGrafter"/>
</dbReference>
<evidence type="ECO:0000256" key="3">
    <source>
        <dbReference type="ARBA" id="ARBA00023163"/>
    </source>
</evidence>
<comment type="caution">
    <text evidence="5">The sequence shown here is derived from an EMBL/GenBank/DDBJ whole genome shotgun (WGS) entry which is preliminary data.</text>
</comment>
<evidence type="ECO:0000313" key="5">
    <source>
        <dbReference type="EMBL" id="TLU73694.1"/>
    </source>
</evidence>
<dbReference type="PRINTS" id="PR00036">
    <property type="entry name" value="HTHLACI"/>
</dbReference>
<name>A0A5R9J7U8_9PROT</name>
<evidence type="ECO:0000259" key="4">
    <source>
        <dbReference type="PROSITE" id="PS50932"/>
    </source>
</evidence>
<dbReference type="PANTHER" id="PTHR30146:SF152">
    <property type="entry name" value="TRANSCRIPTIONAL REGULATORY PROTEIN"/>
    <property type="match status" value="1"/>
</dbReference>
<dbReference type="PROSITE" id="PS50932">
    <property type="entry name" value="HTH_LACI_2"/>
    <property type="match status" value="1"/>
</dbReference>
<keyword evidence="2" id="KW-0238">DNA-binding</keyword>
<dbReference type="OrthoDB" id="9805774at2"/>
<keyword evidence="1" id="KW-0805">Transcription regulation</keyword>
<dbReference type="GO" id="GO:0000976">
    <property type="term" value="F:transcription cis-regulatory region binding"/>
    <property type="evidence" value="ECO:0007669"/>
    <property type="project" value="TreeGrafter"/>
</dbReference>
<dbReference type="InterPro" id="IPR010982">
    <property type="entry name" value="Lambda_DNA-bd_dom_sf"/>
</dbReference>
<dbReference type="Proteomes" id="UP000305654">
    <property type="component" value="Unassembled WGS sequence"/>
</dbReference>
<dbReference type="InterPro" id="IPR000843">
    <property type="entry name" value="HTH_LacI"/>
</dbReference>